<accession>A0AAE0WLQ3</accession>
<reference evidence="1" key="1">
    <citation type="submission" date="2023-07" db="EMBL/GenBank/DDBJ databases">
        <title>Black Yeasts Isolated from many extreme environments.</title>
        <authorList>
            <person name="Coleine C."/>
            <person name="Stajich J.E."/>
            <person name="Selbmann L."/>
        </authorList>
    </citation>
    <scope>NUCLEOTIDE SEQUENCE</scope>
    <source>
        <strain evidence="1">CCFEE 5485</strain>
    </source>
</reference>
<gene>
    <name evidence="1" type="ORF">LTR78_006245</name>
</gene>
<evidence type="ECO:0000313" key="2">
    <source>
        <dbReference type="Proteomes" id="UP001274830"/>
    </source>
</evidence>
<keyword evidence="2" id="KW-1185">Reference proteome</keyword>
<dbReference type="PANTHER" id="PTHR36587:SF2">
    <property type="entry name" value="EXPRESSION SITE-ASSOCIATED GENE 3 (ESAG3)-LIKE PROTEIN"/>
    <property type="match status" value="1"/>
</dbReference>
<proteinExistence type="predicted"/>
<organism evidence="1 2">
    <name type="scientific">Recurvomyces mirabilis</name>
    <dbReference type="NCBI Taxonomy" id="574656"/>
    <lineage>
        <taxon>Eukaryota</taxon>
        <taxon>Fungi</taxon>
        <taxon>Dikarya</taxon>
        <taxon>Ascomycota</taxon>
        <taxon>Pezizomycotina</taxon>
        <taxon>Dothideomycetes</taxon>
        <taxon>Dothideomycetidae</taxon>
        <taxon>Mycosphaerellales</taxon>
        <taxon>Teratosphaeriaceae</taxon>
        <taxon>Recurvomyces</taxon>
    </lineage>
</organism>
<dbReference type="EMBL" id="JAUTXT010000022">
    <property type="protein sequence ID" value="KAK3674042.1"/>
    <property type="molecule type" value="Genomic_DNA"/>
</dbReference>
<comment type="caution">
    <text evidence="1">The sequence shown here is derived from an EMBL/GenBank/DDBJ whole genome shotgun (WGS) entry which is preliminary data.</text>
</comment>
<dbReference type="AlphaFoldDB" id="A0AAE0WLQ3"/>
<sequence>MDAYGAFNLYDNPSNVQTHLEADIWFQLRAEVLLSRYYKINQEANERLRNRLGSAVEAESLKQTIIFGAGKRCAPNQLHTVACYSMPDSPLPDDLYGSNTDTIMGRNKYTSLKQRYLNSGYIIGPVGDLRKMFQRAWDKVQATKDQMDWDNGSHGSDFMYHGSDQSIFNEILGEQEFQREVMRRRHRSQSDRIKGIGGVPKATHIEGTLIRDPLKPDFTHETIEHKDGKPDEFGIGLDYFSELG</sequence>
<evidence type="ECO:0000313" key="1">
    <source>
        <dbReference type="EMBL" id="KAK3674042.1"/>
    </source>
</evidence>
<name>A0AAE0WLQ3_9PEZI</name>
<protein>
    <submittedName>
        <fullName evidence="1">Uncharacterized protein</fullName>
    </submittedName>
</protein>
<dbReference type="CDD" id="cd22997">
    <property type="entry name" value="GT_LH"/>
    <property type="match status" value="1"/>
</dbReference>
<dbReference type="PANTHER" id="PTHR36587">
    <property type="entry name" value="EXPRESSION SITE-ASSOCIATED GENE 3 (ESAG3)-LIKE PROTEIN"/>
    <property type="match status" value="1"/>
</dbReference>
<dbReference type="Proteomes" id="UP001274830">
    <property type="component" value="Unassembled WGS sequence"/>
</dbReference>